<accession>A0A067XRD9</accession>
<dbReference type="PANTHER" id="PTHR30502">
    <property type="entry name" value="2-KETO-3-DEOXY-L-RHAMNONATE ALDOLASE"/>
    <property type="match status" value="1"/>
</dbReference>
<protein>
    <recommendedName>
        <fullName evidence="4">HpcH/HpaI aldolase/citrate lyase domain-containing protein</fullName>
    </recommendedName>
</protein>
<sequence length="254" mass="27473">MQTNTTKAKLHAGQMVLGCFVRYPDASLIEVLGYLGWDFLVFDGEHGTLEPRDCENLVRAAELRGVTPIVRVTTNLAPIILRYLDTGAQGALVPWINSAEEAERAVRAVKYFPRGIRGLAGVRASDFAQAGPLSDYIVKANAETLVVLQVESADAVEQLPKILEVEDVDVVFIGPNDLSNSLGCAGQLDHPKVKPVLDRAVDLILGSKRSLGIMVGNVGAAQHWKQRGARFITITLDNITGPAIRAYLSTVRSS</sequence>
<dbReference type="GO" id="GO:0005737">
    <property type="term" value="C:cytoplasm"/>
    <property type="evidence" value="ECO:0007669"/>
    <property type="project" value="TreeGrafter"/>
</dbReference>
<dbReference type="InterPro" id="IPR040442">
    <property type="entry name" value="Pyrv_kinase-like_dom_sf"/>
</dbReference>
<gene>
    <name evidence="5" type="ORF">PPT_M1_10</name>
</gene>
<evidence type="ECO:0000256" key="3">
    <source>
        <dbReference type="ARBA" id="ARBA00023239"/>
    </source>
</evidence>
<comment type="similarity">
    <text evidence="1">Belongs to the HpcH/HpaI aldolase family.</text>
</comment>
<dbReference type="GO" id="GO:0046872">
    <property type="term" value="F:metal ion binding"/>
    <property type="evidence" value="ECO:0007669"/>
    <property type="project" value="UniProtKB-KW"/>
</dbReference>
<dbReference type="InterPro" id="IPR050251">
    <property type="entry name" value="HpcH-HpaI_aldolase"/>
</dbReference>
<name>A0A067XRD9_9BACT</name>
<evidence type="ECO:0000256" key="1">
    <source>
        <dbReference type="ARBA" id="ARBA00005568"/>
    </source>
</evidence>
<dbReference type="PANTHER" id="PTHR30502:SF0">
    <property type="entry name" value="PHOSPHOENOLPYRUVATE CARBOXYLASE FAMILY PROTEIN"/>
    <property type="match status" value="1"/>
</dbReference>
<dbReference type="AlphaFoldDB" id="A0A067XRD9"/>
<organism evidence="5">
    <name type="scientific">uncultured marine bacterium PPT_M1</name>
    <dbReference type="NCBI Taxonomy" id="1381396"/>
    <lineage>
        <taxon>Bacteria</taxon>
        <taxon>environmental samples</taxon>
    </lineage>
</organism>
<proteinExistence type="inferred from homology"/>
<dbReference type="GO" id="GO:0016832">
    <property type="term" value="F:aldehyde-lyase activity"/>
    <property type="evidence" value="ECO:0007669"/>
    <property type="project" value="TreeGrafter"/>
</dbReference>
<keyword evidence="3" id="KW-0456">Lyase</keyword>
<dbReference type="Pfam" id="PF03328">
    <property type="entry name" value="HpcH_HpaI"/>
    <property type="match status" value="1"/>
</dbReference>
<reference evidence="5" key="1">
    <citation type="submission" date="2013-03" db="EMBL/GenBank/DDBJ databases">
        <authorList>
            <person name="Tan H."/>
            <person name="Mooij M.J."/>
            <person name="Barret M."/>
            <person name="O'Gara F."/>
        </authorList>
    </citation>
    <scope>NUCLEOTIDE SEQUENCE</scope>
</reference>
<evidence type="ECO:0000259" key="4">
    <source>
        <dbReference type="Pfam" id="PF03328"/>
    </source>
</evidence>
<evidence type="ECO:0000313" key="5">
    <source>
        <dbReference type="EMBL" id="AGT45855.1"/>
    </source>
</evidence>
<dbReference type="EMBL" id="KC770997">
    <property type="protein sequence ID" value="AGT45855.1"/>
    <property type="molecule type" value="Genomic_DNA"/>
</dbReference>
<feature type="domain" description="HpcH/HpaI aldolase/citrate lyase" evidence="4">
    <location>
        <begin position="18"/>
        <end position="237"/>
    </location>
</feature>
<dbReference type="Gene3D" id="3.20.20.60">
    <property type="entry name" value="Phosphoenolpyruvate-binding domains"/>
    <property type="match status" value="1"/>
</dbReference>
<dbReference type="InterPro" id="IPR005000">
    <property type="entry name" value="Aldolase/citrate-lyase_domain"/>
</dbReference>
<dbReference type="SUPFAM" id="SSF51621">
    <property type="entry name" value="Phosphoenolpyruvate/pyruvate domain"/>
    <property type="match status" value="1"/>
</dbReference>
<evidence type="ECO:0000256" key="2">
    <source>
        <dbReference type="ARBA" id="ARBA00022723"/>
    </source>
</evidence>
<dbReference type="InterPro" id="IPR015813">
    <property type="entry name" value="Pyrv/PenolPyrv_kinase-like_dom"/>
</dbReference>
<keyword evidence="2" id="KW-0479">Metal-binding</keyword>